<reference evidence="3 4" key="1">
    <citation type="submission" date="2019-07" db="EMBL/GenBank/DDBJ databases">
        <title>Draft genome assembly of a fouling barnacle, Amphibalanus amphitrite (Darwin, 1854): The first reference genome for Thecostraca.</title>
        <authorList>
            <person name="Kim W."/>
        </authorList>
    </citation>
    <scope>NUCLEOTIDE SEQUENCE [LARGE SCALE GENOMIC DNA]</scope>
    <source>
        <strain evidence="3">SNU_AA5</strain>
        <tissue evidence="3">Soma without cirri and trophi</tissue>
    </source>
</reference>
<dbReference type="PANTHER" id="PTHR10656">
    <property type="entry name" value="CELL FATE DETERMINING PROTEIN MAB21-RELATED"/>
    <property type="match status" value="1"/>
</dbReference>
<dbReference type="Gene3D" id="1.10.1410.40">
    <property type="match status" value="1"/>
</dbReference>
<dbReference type="EMBL" id="VIIS01002083">
    <property type="protein sequence ID" value="KAF0288705.1"/>
    <property type="molecule type" value="Genomic_DNA"/>
</dbReference>
<dbReference type="AlphaFoldDB" id="A0A6A4V4X8"/>
<feature type="compositionally biased region" description="Basic and acidic residues" evidence="1">
    <location>
        <begin position="208"/>
        <end position="220"/>
    </location>
</feature>
<feature type="domain" description="Mab-21-like HhH/H2TH-like" evidence="2">
    <location>
        <begin position="400"/>
        <end position="493"/>
    </location>
</feature>
<feature type="compositionally biased region" description="Basic and acidic residues" evidence="1">
    <location>
        <begin position="230"/>
        <end position="254"/>
    </location>
</feature>
<evidence type="ECO:0000259" key="2">
    <source>
        <dbReference type="Pfam" id="PF20266"/>
    </source>
</evidence>
<protein>
    <submittedName>
        <fullName evidence="3">Protein MB21D2</fullName>
    </submittedName>
</protein>
<dbReference type="Proteomes" id="UP000440578">
    <property type="component" value="Unassembled WGS sequence"/>
</dbReference>
<organism evidence="3 4">
    <name type="scientific">Amphibalanus amphitrite</name>
    <name type="common">Striped barnacle</name>
    <name type="synonym">Balanus amphitrite</name>
    <dbReference type="NCBI Taxonomy" id="1232801"/>
    <lineage>
        <taxon>Eukaryota</taxon>
        <taxon>Metazoa</taxon>
        <taxon>Ecdysozoa</taxon>
        <taxon>Arthropoda</taxon>
        <taxon>Crustacea</taxon>
        <taxon>Multicrustacea</taxon>
        <taxon>Cirripedia</taxon>
        <taxon>Thoracica</taxon>
        <taxon>Thoracicalcarea</taxon>
        <taxon>Balanomorpha</taxon>
        <taxon>Balanoidea</taxon>
        <taxon>Balanidae</taxon>
        <taxon>Amphibalaninae</taxon>
        <taxon>Amphibalanus</taxon>
    </lineage>
</organism>
<sequence length="1045" mass="115332">MSGARGSLTTQYHPSLYDKPVPLAAVSLRRCLRDHRRDPISGVPLGPASAALRYLVPVYDLEQNTPPSTHELQRIFDSVEGLRGTSFACHVTGSSIERLSVPPYTERAGDALPHYRTADVDVMLEMKPLRVAARRGDGSLYMDTTRASHRGYTRVVLDVPGLTVKRLSGLPAELFVKTAEEEGGHTENTDESDCAKKVSDENVNDSKQTNKELETREKKTMGGSVEEGEEKGTDKDAIEVVVDGRSEESEEKGSEATPCPGKRGSTVYLSIDGVNTHLASQLQELWPGAIVHRQGPAINIQELMRKQSDSPGGELSHIEDYDLVPALPLAERPAELADWLERVRGRQWPSEQLRQEMESSARCFLVGAGHASSSRRDLEWRLSFSEPERRLALSLTPQQRKVYVLIKMMQKCYLQEPKVLVTYHIKTLMFWELEKCADTNWIEEELFERVLAMLDRIATCLERHYIPSYFMPDNNLISHADAGDVAAVLATVQQIRRRPLQHLYGIDDRFRFDFSPPRPLSELHAPLRELLMAEAAGEGAEEQAEQGAGEDTEEGAAKDNGRSTGVATEKRAEEGSEAAEALVLSLISQAQSEVHRGVVPIKHYAHLLRDAWEALAAAGPEGAPHPVHDDWVVFAAAAAFTSMEADESAHLTMGIRMAVGDENRPPVSRTLTEGEAVFASEILPTMFSGAGGMVGQLLGQVNATGQLQEPAPAEHILVLRNAQLELLRDIKNRAQEGLDGSPPMAAAITSTRLQLALVEMLLHHQLAAGASLMEAQLGVFSQTVPLTQRVMSGGGGAPDLRGMINQVMVGLGVPAEFTSVLQASVAPDTDELCQQLAPSTTDPSSLAFEKDPRITSIIPLDMINVFHYCTVGPGLRDEEIDVRYTTFFNMMGFFLKHRRYLFAFRTVGRMTCLRLAALEAEMKRSVYPLNRAQLYLQQLPGPVRALLRLSSGRAAIGVVYSFIDFMNLTFDWALMTELTMQPERELDAMRKTITDATPFADDDVQLTHQLLLLPVLRLLGRDTADFRLTNLPTVASSALLRSEKT</sequence>
<feature type="region of interest" description="Disordered" evidence="1">
    <location>
        <begin position="536"/>
        <end position="574"/>
    </location>
</feature>
<dbReference type="SMART" id="SM01265">
    <property type="entry name" value="Mab-21"/>
    <property type="match status" value="1"/>
</dbReference>
<gene>
    <name evidence="3" type="primary">MB21D2_0</name>
    <name evidence="3" type="ORF">FJT64_012908</name>
</gene>
<evidence type="ECO:0000313" key="4">
    <source>
        <dbReference type="Proteomes" id="UP000440578"/>
    </source>
</evidence>
<dbReference type="InterPro" id="IPR024810">
    <property type="entry name" value="MAB21L/cGLR"/>
</dbReference>
<comment type="caution">
    <text evidence="3">The sequence shown here is derived from an EMBL/GenBank/DDBJ whole genome shotgun (WGS) entry which is preliminary data.</text>
</comment>
<keyword evidence="4" id="KW-1185">Reference proteome</keyword>
<dbReference type="InterPro" id="IPR046906">
    <property type="entry name" value="Mab-21_HhH/H2TH-like"/>
</dbReference>
<name>A0A6A4V4X8_AMPAM</name>
<evidence type="ECO:0000256" key="1">
    <source>
        <dbReference type="SAM" id="MobiDB-lite"/>
    </source>
</evidence>
<evidence type="ECO:0000313" key="3">
    <source>
        <dbReference type="EMBL" id="KAF0288705.1"/>
    </source>
</evidence>
<feature type="compositionally biased region" description="Acidic residues" evidence="1">
    <location>
        <begin position="539"/>
        <end position="554"/>
    </location>
</feature>
<proteinExistence type="predicted"/>
<feature type="compositionally biased region" description="Basic and acidic residues" evidence="1">
    <location>
        <begin position="179"/>
        <end position="200"/>
    </location>
</feature>
<feature type="region of interest" description="Disordered" evidence="1">
    <location>
        <begin position="179"/>
        <end position="264"/>
    </location>
</feature>
<dbReference type="PANTHER" id="PTHR10656:SF69">
    <property type="entry name" value="MAB-21-LIKE HHH_H2TH-LIKE DOMAIN-CONTAINING PROTEIN"/>
    <property type="match status" value="1"/>
</dbReference>
<dbReference type="Pfam" id="PF20266">
    <property type="entry name" value="Mab-21_C"/>
    <property type="match status" value="1"/>
</dbReference>
<accession>A0A6A4V4X8</accession>